<dbReference type="Proteomes" id="UP001153069">
    <property type="component" value="Unassembled WGS sequence"/>
</dbReference>
<dbReference type="InterPro" id="IPR003018">
    <property type="entry name" value="GAF"/>
</dbReference>
<dbReference type="Pfam" id="PF01590">
    <property type="entry name" value="GAF"/>
    <property type="match status" value="1"/>
</dbReference>
<dbReference type="Gene3D" id="3.30.450.40">
    <property type="match status" value="1"/>
</dbReference>
<dbReference type="PANTHER" id="PTHR43102">
    <property type="entry name" value="SLR1143 PROTEIN"/>
    <property type="match status" value="1"/>
</dbReference>
<organism evidence="2 3">
    <name type="scientific">Seminavis robusta</name>
    <dbReference type="NCBI Taxonomy" id="568900"/>
    <lineage>
        <taxon>Eukaryota</taxon>
        <taxon>Sar</taxon>
        <taxon>Stramenopiles</taxon>
        <taxon>Ochrophyta</taxon>
        <taxon>Bacillariophyta</taxon>
        <taxon>Bacillariophyceae</taxon>
        <taxon>Bacillariophycidae</taxon>
        <taxon>Naviculales</taxon>
        <taxon>Naviculaceae</taxon>
        <taxon>Seminavis</taxon>
    </lineage>
</organism>
<keyword evidence="3" id="KW-1185">Reference proteome</keyword>
<dbReference type="InterPro" id="IPR029016">
    <property type="entry name" value="GAF-like_dom_sf"/>
</dbReference>
<evidence type="ECO:0000313" key="3">
    <source>
        <dbReference type="Proteomes" id="UP001153069"/>
    </source>
</evidence>
<dbReference type="EMBL" id="CAICTM010001125">
    <property type="protein sequence ID" value="CAB9520704.1"/>
    <property type="molecule type" value="Genomic_DNA"/>
</dbReference>
<evidence type="ECO:0000313" key="2">
    <source>
        <dbReference type="EMBL" id="CAB9520704.1"/>
    </source>
</evidence>
<reference evidence="2" key="1">
    <citation type="submission" date="2020-06" db="EMBL/GenBank/DDBJ databases">
        <authorList>
            <consortium name="Plant Systems Biology data submission"/>
        </authorList>
    </citation>
    <scope>NUCLEOTIDE SEQUENCE</scope>
    <source>
        <strain evidence="2">D6</strain>
    </source>
</reference>
<feature type="domain" description="GAF" evidence="1">
    <location>
        <begin position="84"/>
        <end position="220"/>
    </location>
</feature>
<dbReference type="SUPFAM" id="SSF55781">
    <property type="entry name" value="GAF domain-like"/>
    <property type="match status" value="1"/>
</dbReference>
<name>A0A9N8EIC7_9STRA</name>
<dbReference type="OrthoDB" id="303614at2759"/>
<sequence length="229" mass="25354">MSPRLSLIHRSVLDFDTVSSMERALALGDCTSSSKDVHVADWKLSKYDEMTTQDNANDSYAEAKRLQVLVSYENILDLSENPELEELAQEAKNLLQVDQATIGVMDLGRFCLKAQVGNNNNSDSDSADHYRSTPKEMARSKSICAHALHRRTECGLLVVPDIAADDRFHLCRTNGMRFYAGAPIRSPEGAVLGVLAVWGQQPRPQGLTRQEEASLEQLADCVMAHFLMG</sequence>
<accession>A0A9N8EIC7</accession>
<evidence type="ECO:0000259" key="1">
    <source>
        <dbReference type="Pfam" id="PF01590"/>
    </source>
</evidence>
<gene>
    <name evidence="2" type="ORF">SEMRO_1127_G244160.1</name>
</gene>
<keyword evidence="2" id="KW-0808">Transferase</keyword>
<comment type="caution">
    <text evidence="2">The sequence shown here is derived from an EMBL/GenBank/DDBJ whole genome shotgun (WGS) entry which is preliminary data.</text>
</comment>
<dbReference type="GO" id="GO:0016301">
    <property type="term" value="F:kinase activity"/>
    <property type="evidence" value="ECO:0007669"/>
    <property type="project" value="UniProtKB-KW"/>
</dbReference>
<keyword evidence="2" id="KW-0418">Kinase</keyword>
<dbReference type="AlphaFoldDB" id="A0A9N8EIC7"/>
<protein>
    <submittedName>
        <fullName evidence="2">Histidine kinase</fullName>
    </submittedName>
</protein>
<dbReference type="PANTHER" id="PTHR43102:SF2">
    <property type="entry name" value="GAF DOMAIN-CONTAINING PROTEIN"/>
    <property type="match status" value="1"/>
</dbReference>
<proteinExistence type="predicted"/>